<organism evidence="4 5">
    <name type="scientific">Campylobacter blaseri</name>
    <dbReference type="NCBI Taxonomy" id="2042961"/>
    <lineage>
        <taxon>Bacteria</taxon>
        <taxon>Pseudomonadati</taxon>
        <taxon>Campylobacterota</taxon>
        <taxon>Epsilonproteobacteria</taxon>
        <taxon>Campylobacterales</taxon>
        <taxon>Campylobacteraceae</taxon>
        <taxon>Campylobacter</taxon>
    </lineage>
</organism>
<gene>
    <name evidence="4" type="ORF">CQ405_04995</name>
</gene>
<dbReference type="SUPFAM" id="SSF53720">
    <property type="entry name" value="ALDH-like"/>
    <property type="match status" value="1"/>
</dbReference>
<evidence type="ECO:0000313" key="4">
    <source>
        <dbReference type="EMBL" id="PSM51925.1"/>
    </source>
</evidence>
<name>A0A2P8R093_9BACT</name>
<dbReference type="OrthoDB" id="9762913at2"/>
<dbReference type="RefSeq" id="WP_106871323.1">
    <property type="nucleotide sequence ID" value="NZ_CP053841.1"/>
</dbReference>
<dbReference type="PANTHER" id="PTHR42991">
    <property type="entry name" value="ALDEHYDE DEHYDROGENASE"/>
    <property type="match status" value="1"/>
</dbReference>
<protein>
    <submittedName>
        <fullName evidence="4">Aldehyde dehydrogenase</fullName>
    </submittedName>
</protein>
<comment type="similarity">
    <text evidence="1">Belongs to the aldehyde dehydrogenase family.</text>
</comment>
<dbReference type="Pfam" id="PF00171">
    <property type="entry name" value="Aldedh"/>
    <property type="match status" value="1"/>
</dbReference>
<dbReference type="GO" id="GO:0008911">
    <property type="term" value="F:lactaldehyde dehydrogenase (NAD+) activity"/>
    <property type="evidence" value="ECO:0007669"/>
    <property type="project" value="TreeGrafter"/>
</dbReference>
<reference evidence="5" key="1">
    <citation type="submission" date="2017-10" db="EMBL/GenBank/DDBJ databases">
        <title>Campylobacter species from seals.</title>
        <authorList>
            <person name="Gilbert M.J."/>
            <person name="Zomer A.L."/>
            <person name="Timmerman A.J."/>
            <person name="Duim B."/>
            <person name="Wagenaar J.A."/>
        </authorList>
    </citation>
    <scope>NUCLEOTIDE SEQUENCE [LARGE SCALE GENOMIC DNA]</scope>
    <source>
        <strain evidence="5">17S00004-5</strain>
    </source>
</reference>
<keyword evidence="2" id="KW-0560">Oxidoreductase</keyword>
<proteinExistence type="inferred from homology"/>
<dbReference type="Proteomes" id="UP000240535">
    <property type="component" value="Unassembled WGS sequence"/>
</dbReference>
<dbReference type="InterPro" id="IPR015590">
    <property type="entry name" value="Aldehyde_DH_dom"/>
</dbReference>
<dbReference type="InterPro" id="IPR016161">
    <property type="entry name" value="Ald_DH/histidinol_DH"/>
</dbReference>
<dbReference type="AlphaFoldDB" id="A0A2P8R093"/>
<dbReference type="PANTHER" id="PTHR42991:SF1">
    <property type="entry name" value="ALDEHYDE DEHYDROGENASE"/>
    <property type="match status" value="1"/>
</dbReference>
<sequence length="460" mass="49898">MKMVEVTSPFDGKKIGEVPFTSKEELEKIIDEAYEKFVNFKYRLPKYQIVEILEKAAKICEENVEELTNLAASEGGKPYMDSKVEILRAINGIKLAISHLGSYEGKQIAMGHTKSSENRIAYTFKEPIGVVAAISAFNHPFNLAVHQVVPAIAVGCPVIIKPASSTPLSAFKLVEILEKAGLPKGYATAVLCDRDSAEMLASSKKISFLTFIGSAKVGWGLSKKVNNGTRIALEHGGVAPVIVEKDANLDEVLPALLKGGFYHAGQVCVSVQRVYAHKDIAKEIANKLANLASKLVVGNQMDPKTEVGPLIDPKEVSRVEEWVNTSGGEILCGGKRLENNCYAPTVIYNAKDSATISQNEVFGPVVCVYSYENIDEAIKRANSLDVSFQAAIFTKNIDTSIKAVKELNATAVMVNDHTAFRVDWMPFGGAKSSGIGIGGINYSMEEMSNQKLFVVKSNSI</sequence>
<dbReference type="InterPro" id="IPR016162">
    <property type="entry name" value="Ald_DH_N"/>
</dbReference>
<feature type="domain" description="Aldehyde dehydrogenase" evidence="3">
    <location>
        <begin position="3"/>
        <end position="451"/>
    </location>
</feature>
<evidence type="ECO:0000259" key="3">
    <source>
        <dbReference type="Pfam" id="PF00171"/>
    </source>
</evidence>
<dbReference type="InterPro" id="IPR051020">
    <property type="entry name" value="ALDH-related_metabolic_enz"/>
</dbReference>
<dbReference type="EMBL" id="PDHH01000004">
    <property type="protein sequence ID" value="PSM51925.1"/>
    <property type="molecule type" value="Genomic_DNA"/>
</dbReference>
<dbReference type="InterPro" id="IPR016163">
    <property type="entry name" value="Ald_DH_C"/>
</dbReference>
<keyword evidence="5" id="KW-1185">Reference proteome</keyword>
<evidence type="ECO:0000256" key="1">
    <source>
        <dbReference type="ARBA" id="ARBA00009986"/>
    </source>
</evidence>
<accession>A0A2P8R093</accession>
<comment type="caution">
    <text evidence="4">The sequence shown here is derived from an EMBL/GenBank/DDBJ whole genome shotgun (WGS) entry which is preliminary data.</text>
</comment>
<evidence type="ECO:0000313" key="5">
    <source>
        <dbReference type="Proteomes" id="UP000240535"/>
    </source>
</evidence>
<evidence type="ECO:0000256" key="2">
    <source>
        <dbReference type="ARBA" id="ARBA00023002"/>
    </source>
</evidence>
<dbReference type="Gene3D" id="3.40.605.10">
    <property type="entry name" value="Aldehyde Dehydrogenase, Chain A, domain 1"/>
    <property type="match status" value="1"/>
</dbReference>
<dbReference type="Gene3D" id="3.40.309.10">
    <property type="entry name" value="Aldehyde Dehydrogenase, Chain A, domain 2"/>
    <property type="match status" value="1"/>
</dbReference>